<reference evidence="4" key="1">
    <citation type="journal article" date="2016" name="Nat. Genet.">
        <title>A high-quality carrot genome assembly provides new insights into carotenoid accumulation and asterid genome evolution.</title>
        <authorList>
            <person name="Iorizzo M."/>
            <person name="Ellison S."/>
            <person name="Senalik D."/>
            <person name="Zeng P."/>
            <person name="Satapoomin P."/>
            <person name="Huang J."/>
            <person name="Bowman M."/>
            <person name="Iovene M."/>
            <person name="Sanseverino W."/>
            <person name="Cavagnaro P."/>
            <person name="Yildiz M."/>
            <person name="Macko-Podgorni A."/>
            <person name="Moranska E."/>
            <person name="Grzebelus E."/>
            <person name="Grzebelus D."/>
            <person name="Ashrafi H."/>
            <person name="Zheng Z."/>
            <person name="Cheng S."/>
            <person name="Spooner D."/>
            <person name="Van Deynze A."/>
            <person name="Simon P."/>
        </authorList>
    </citation>
    <scope>NUCLEOTIDE SEQUENCE [LARGE SCALE GENOMIC DNA]</scope>
    <source>
        <tissue evidence="4">Leaf</tissue>
    </source>
</reference>
<dbReference type="EMBL" id="LNRQ01000006">
    <property type="protein sequence ID" value="KZM90384.1"/>
    <property type="molecule type" value="Genomic_DNA"/>
</dbReference>
<evidence type="ECO:0000256" key="1">
    <source>
        <dbReference type="ARBA" id="ARBA00008690"/>
    </source>
</evidence>
<dbReference type="Gramene" id="KZM90384">
    <property type="protein sequence ID" value="KZM90384"/>
    <property type="gene ID" value="DCAR_022251"/>
</dbReference>
<dbReference type="Proteomes" id="UP000077755">
    <property type="component" value="Chromosome 6"/>
</dbReference>
<evidence type="ECO:0000313" key="6">
    <source>
        <dbReference type="Proteomes" id="UP000077755"/>
    </source>
</evidence>
<comment type="similarity">
    <text evidence="1">Belongs to the fantastic four family.</text>
</comment>
<dbReference type="PANTHER" id="PTHR33155">
    <property type="entry name" value="FANTASTIC FOUR-LIKE PROTEIN (DUF3049)"/>
    <property type="match status" value="1"/>
</dbReference>
<feature type="compositionally biased region" description="Basic and acidic residues" evidence="2">
    <location>
        <begin position="215"/>
        <end position="236"/>
    </location>
</feature>
<dbReference type="EMBL" id="CP093348">
    <property type="protein sequence ID" value="WOH04527.1"/>
    <property type="molecule type" value="Genomic_DNA"/>
</dbReference>
<feature type="domain" description="FAF" evidence="3">
    <location>
        <begin position="148"/>
        <end position="200"/>
    </location>
</feature>
<gene>
    <name evidence="4" type="ORF">DCAR_022251</name>
    <name evidence="5" type="ORF">DCAR_0623936</name>
</gene>
<accession>A0A164VI90</accession>
<evidence type="ECO:0000313" key="5">
    <source>
        <dbReference type="EMBL" id="WOH04527.1"/>
    </source>
</evidence>
<keyword evidence="6" id="KW-1185">Reference proteome</keyword>
<protein>
    <recommendedName>
        <fullName evidence="3">FAF domain-containing protein</fullName>
    </recommendedName>
</protein>
<name>A0A164VI90_DAUCS</name>
<reference evidence="5" key="2">
    <citation type="submission" date="2022-03" db="EMBL/GenBank/DDBJ databases">
        <title>Draft title - Genomic analysis of global carrot germplasm unveils the trajectory of domestication and the origin of high carotenoid orange carrot.</title>
        <authorList>
            <person name="Iorizzo M."/>
            <person name="Ellison S."/>
            <person name="Senalik D."/>
            <person name="Macko-Podgorni A."/>
            <person name="Grzebelus D."/>
            <person name="Bostan H."/>
            <person name="Rolling W."/>
            <person name="Curaba J."/>
            <person name="Simon P."/>
        </authorList>
    </citation>
    <scope>NUCLEOTIDE SEQUENCE</scope>
    <source>
        <tissue evidence="5">Leaf</tissue>
    </source>
</reference>
<evidence type="ECO:0000313" key="4">
    <source>
        <dbReference type="EMBL" id="KZM90384.1"/>
    </source>
</evidence>
<dbReference type="InterPro" id="IPR021410">
    <property type="entry name" value="FAF"/>
</dbReference>
<dbReference type="STRING" id="79200.A0A164VI90"/>
<sequence length="274" mass="31282">MLSFCKKSVYSLFTNLITPTTLTPQTTDHHHTPLPAGLTILTNLDRVPNPSNVIESSSLMLKGFPKIEKNVAPKINNNSWKQDDVDSQGRVLAGFDDDRLASCTELLGFESCDNYGSDYLDKTKTRVSIASRVEERRRERMKMKTKVFPPPLTTLNENGKPVFMLQPERKDGRLRLSVVQVHRRESLRCYRENGRLRMYLVKHDEGERAVNVGTGEDKQGEDRKGKKVAEEERKVPENCGGGEDCRWLSEVAGHHHHRHQHNMHGWGQQSVTIR</sequence>
<dbReference type="OMA" id="FASCTEN"/>
<organism evidence="4">
    <name type="scientific">Daucus carota subsp. sativus</name>
    <name type="common">Carrot</name>
    <dbReference type="NCBI Taxonomy" id="79200"/>
    <lineage>
        <taxon>Eukaryota</taxon>
        <taxon>Viridiplantae</taxon>
        <taxon>Streptophyta</taxon>
        <taxon>Embryophyta</taxon>
        <taxon>Tracheophyta</taxon>
        <taxon>Spermatophyta</taxon>
        <taxon>Magnoliopsida</taxon>
        <taxon>eudicotyledons</taxon>
        <taxon>Gunneridae</taxon>
        <taxon>Pentapetalae</taxon>
        <taxon>asterids</taxon>
        <taxon>campanulids</taxon>
        <taxon>Apiales</taxon>
        <taxon>Apiaceae</taxon>
        <taxon>Apioideae</taxon>
        <taxon>Scandiceae</taxon>
        <taxon>Daucinae</taxon>
        <taxon>Daucus</taxon>
        <taxon>Daucus sect. Daucus</taxon>
    </lineage>
</organism>
<dbReference type="InterPro" id="IPR046431">
    <property type="entry name" value="FAF_dom"/>
</dbReference>
<evidence type="ECO:0000256" key="2">
    <source>
        <dbReference type="SAM" id="MobiDB-lite"/>
    </source>
</evidence>
<evidence type="ECO:0000259" key="3">
    <source>
        <dbReference type="Pfam" id="PF11250"/>
    </source>
</evidence>
<dbReference type="AlphaFoldDB" id="A0A164VI90"/>
<dbReference type="PANTHER" id="PTHR33155:SF27">
    <property type="entry name" value="FANTASTIC FOUR-LIKE PROTEIN (DUF3049)"/>
    <property type="match status" value="1"/>
</dbReference>
<feature type="region of interest" description="Disordered" evidence="2">
    <location>
        <begin position="211"/>
        <end position="241"/>
    </location>
</feature>
<proteinExistence type="inferred from homology"/>
<dbReference type="Pfam" id="PF11250">
    <property type="entry name" value="FAF"/>
    <property type="match status" value="1"/>
</dbReference>